<dbReference type="OrthoDB" id="3858188at2759"/>
<accession>A0A084QYQ9</accession>
<organism evidence="2 3">
    <name type="scientific">Stachybotrys chlorohalonatus (strain IBT 40285)</name>
    <dbReference type="NCBI Taxonomy" id="1283841"/>
    <lineage>
        <taxon>Eukaryota</taxon>
        <taxon>Fungi</taxon>
        <taxon>Dikarya</taxon>
        <taxon>Ascomycota</taxon>
        <taxon>Pezizomycotina</taxon>
        <taxon>Sordariomycetes</taxon>
        <taxon>Hypocreomycetidae</taxon>
        <taxon>Hypocreales</taxon>
        <taxon>Stachybotryaceae</taxon>
        <taxon>Stachybotrys</taxon>
    </lineage>
</organism>
<evidence type="ECO:0000256" key="1">
    <source>
        <dbReference type="SAM" id="MobiDB-lite"/>
    </source>
</evidence>
<protein>
    <submittedName>
        <fullName evidence="2">Uncharacterized protein</fullName>
    </submittedName>
</protein>
<gene>
    <name evidence="2" type="ORF">S40285_00080</name>
</gene>
<dbReference type="HOGENOM" id="CLU_055334_2_0_1"/>
<dbReference type="OMA" id="YAWIEQA"/>
<feature type="region of interest" description="Disordered" evidence="1">
    <location>
        <begin position="1"/>
        <end position="62"/>
    </location>
</feature>
<evidence type="ECO:0000313" key="3">
    <source>
        <dbReference type="Proteomes" id="UP000028524"/>
    </source>
</evidence>
<reference evidence="2 3" key="1">
    <citation type="journal article" date="2014" name="BMC Genomics">
        <title>Comparative genome sequencing reveals chemotype-specific gene clusters in the toxigenic black mold Stachybotrys.</title>
        <authorList>
            <person name="Semeiks J."/>
            <person name="Borek D."/>
            <person name="Otwinowski Z."/>
            <person name="Grishin N.V."/>
        </authorList>
    </citation>
    <scope>NUCLEOTIDE SEQUENCE [LARGE SCALE GENOMIC DNA]</scope>
    <source>
        <strain evidence="2 3">IBT 40285</strain>
    </source>
</reference>
<proteinExistence type="predicted"/>
<name>A0A084QYQ9_STAC4</name>
<dbReference type="STRING" id="1283841.A0A084QYQ9"/>
<sequence length="266" mass="29789">MDAGSTAGPKAKGLESSMWAHDFRSRSLPPSNGRVSPSKQHSQQQQQHRREPPAGPHANAVNHMPPEQAFRRFEQACHRLRWKFIDLQASYHRALHPAASGFAAADAEMNFKIDFYEFYAWIEQALVLVLRVFNVSVPRSSLPARTAHATASSSSSHAYHHDVLACLADAANPLHSVFGAGDVYQALWKAKQLRNRWKYAAEDGETPPLKMYDLGWIVGEILAGLEVVYGAARERVAALQQDGGREGEEEKEEEWAWMVEAMDWEA</sequence>
<feature type="compositionally biased region" description="Polar residues" evidence="1">
    <location>
        <begin position="28"/>
        <end position="39"/>
    </location>
</feature>
<keyword evidence="3" id="KW-1185">Reference proteome</keyword>
<dbReference type="InParanoid" id="A0A084QYQ9"/>
<dbReference type="AlphaFoldDB" id="A0A084QYQ9"/>
<dbReference type="Proteomes" id="UP000028524">
    <property type="component" value="Unassembled WGS sequence"/>
</dbReference>
<dbReference type="EMBL" id="KL659601">
    <property type="protein sequence ID" value="KFA69094.1"/>
    <property type="molecule type" value="Genomic_DNA"/>
</dbReference>
<evidence type="ECO:0000313" key="2">
    <source>
        <dbReference type="EMBL" id="KFA69094.1"/>
    </source>
</evidence>